<proteinExistence type="predicted"/>
<keyword evidence="3" id="KW-1185">Reference proteome</keyword>
<keyword evidence="1" id="KW-0812">Transmembrane</keyword>
<dbReference type="EMBL" id="JAGGLJ010000002">
    <property type="protein sequence ID" value="MBP2024724.1"/>
    <property type="molecule type" value="Genomic_DNA"/>
</dbReference>
<feature type="transmembrane region" description="Helical" evidence="1">
    <location>
        <begin position="103"/>
        <end position="126"/>
    </location>
</feature>
<comment type="caution">
    <text evidence="2">The sequence shown here is derived from an EMBL/GenBank/DDBJ whole genome shotgun (WGS) entry which is preliminary data.</text>
</comment>
<dbReference type="RefSeq" id="WP_210060033.1">
    <property type="nucleotide sequence ID" value="NZ_JAGGLJ010000002.1"/>
</dbReference>
<feature type="transmembrane region" description="Helical" evidence="1">
    <location>
        <begin position="12"/>
        <end position="31"/>
    </location>
</feature>
<evidence type="ECO:0000313" key="3">
    <source>
        <dbReference type="Proteomes" id="UP001519306"/>
    </source>
</evidence>
<evidence type="ECO:0000313" key="2">
    <source>
        <dbReference type="EMBL" id="MBP2024724.1"/>
    </source>
</evidence>
<reference evidence="2 3" key="1">
    <citation type="submission" date="2021-03" db="EMBL/GenBank/DDBJ databases">
        <title>Genomic Encyclopedia of Type Strains, Phase IV (KMG-IV): sequencing the most valuable type-strain genomes for metagenomic binning, comparative biology and taxonomic classification.</title>
        <authorList>
            <person name="Goeker M."/>
        </authorList>
    </citation>
    <scope>NUCLEOTIDE SEQUENCE [LARGE SCALE GENOMIC DNA]</scope>
    <source>
        <strain evidence="2 3">DSM 27563</strain>
    </source>
</reference>
<keyword evidence="1" id="KW-0472">Membrane</keyword>
<feature type="transmembrane region" description="Helical" evidence="1">
    <location>
        <begin position="76"/>
        <end position="97"/>
    </location>
</feature>
<keyword evidence="1" id="KW-1133">Transmembrane helix</keyword>
<accession>A0ABS4KDM3</accession>
<gene>
    <name evidence="2" type="ORF">J2Z71_000240</name>
</gene>
<protein>
    <submittedName>
        <fullName evidence="2">Phosphate starvation-inducible membrane PsiE</fullName>
    </submittedName>
</protein>
<evidence type="ECO:0000256" key="1">
    <source>
        <dbReference type="SAM" id="Phobius"/>
    </source>
</evidence>
<feature type="transmembrane region" description="Helical" evidence="1">
    <location>
        <begin position="43"/>
        <end position="64"/>
    </location>
</feature>
<dbReference type="Proteomes" id="UP001519306">
    <property type="component" value="Unassembled WGS sequence"/>
</dbReference>
<sequence length="132" mass="15810">MNKKLKRFLNIILNLILLILAAFLIYFIYLQLNSIKLNEYKNYEFIIIDGVRFFSKSFVFLELIKNTIKSINYEKNYNYLENVLMSAMILCILNIVFKSNLSIIKYAYIKSSVFYFMVSVVLFILLRKRNNE</sequence>
<organism evidence="2 3">
    <name type="scientific">Peptoniphilus stercorisuis</name>
    <dbReference type="NCBI Taxonomy" id="1436965"/>
    <lineage>
        <taxon>Bacteria</taxon>
        <taxon>Bacillati</taxon>
        <taxon>Bacillota</taxon>
        <taxon>Tissierellia</taxon>
        <taxon>Tissierellales</taxon>
        <taxon>Peptoniphilaceae</taxon>
        <taxon>Peptoniphilus</taxon>
    </lineage>
</organism>
<name>A0ABS4KDM3_9FIRM</name>